<feature type="compositionally biased region" description="Polar residues" evidence="1">
    <location>
        <begin position="1"/>
        <end position="10"/>
    </location>
</feature>
<protein>
    <submittedName>
        <fullName evidence="2">Uncharacterized protein</fullName>
    </submittedName>
</protein>
<name>A0AAE1S5S4_9SOLA</name>
<feature type="compositionally biased region" description="Basic and acidic residues" evidence="1">
    <location>
        <begin position="11"/>
        <end position="31"/>
    </location>
</feature>
<reference evidence="2" key="1">
    <citation type="submission" date="2023-12" db="EMBL/GenBank/DDBJ databases">
        <title>Genome assembly of Anisodus tanguticus.</title>
        <authorList>
            <person name="Wang Y.-J."/>
        </authorList>
    </citation>
    <scope>NUCLEOTIDE SEQUENCE</scope>
    <source>
        <strain evidence="2">KB-2021</strain>
        <tissue evidence="2">Leaf</tissue>
    </source>
</reference>
<gene>
    <name evidence="2" type="ORF">RND71_018247</name>
</gene>
<evidence type="ECO:0000313" key="2">
    <source>
        <dbReference type="EMBL" id="KAK4363006.1"/>
    </source>
</evidence>
<accession>A0AAE1S5S4</accession>
<dbReference type="EMBL" id="JAVYJV010000009">
    <property type="protein sequence ID" value="KAK4363006.1"/>
    <property type="molecule type" value="Genomic_DNA"/>
</dbReference>
<evidence type="ECO:0000313" key="3">
    <source>
        <dbReference type="Proteomes" id="UP001291623"/>
    </source>
</evidence>
<keyword evidence="3" id="KW-1185">Reference proteome</keyword>
<proteinExistence type="predicted"/>
<organism evidence="2 3">
    <name type="scientific">Anisodus tanguticus</name>
    <dbReference type="NCBI Taxonomy" id="243964"/>
    <lineage>
        <taxon>Eukaryota</taxon>
        <taxon>Viridiplantae</taxon>
        <taxon>Streptophyta</taxon>
        <taxon>Embryophyta</taxon>
        <taxon>Tracheophyta</taxon>
        <taxon>Spermatophyta</taxon>
        <taxon>Magnoliopsida</taxon>
        <taxon>eudicotyledons</taxon>
        <taxon>Gunneridae</taxon>
        <taxon>Pentapetalae</taxon>
        <taxon>asterids</taxon>
        <taxon>lamiids</taxon>
        <taxon>Solanales</taxon>
        <taxon>Solanaceae</taxon>
        <taxon>Solanoideae</taxon>
        <taxon>Hyoscyameae</taxon>
        <taxon>Anisodus</taxon>
    </lineage>
</organism>
<sequence length="132" mass="15140">MGIDDSSTGNPKHENNSLRSKLEKEREKEFSVDDSSSKQFARAADVNKFLKLVKPLYGRNSKMCTDKIKLSDQVSTPLPSPFAQSRKQLEGNRGTELLHLELYTVQCHYQDQHLKMYQKHLIVKNRADGAFE</sequence>
<dbReference type="AlphaFoldDB" id="A0AAE1S5S4"/>
<comment type="caution">
    <text evidence="2">The sequence shown here is derived from an EMBL/GenBank/DDBJ whole genome shotgun (WGS) entry which is preliminary data.</text>
</comment>
<feature type="region of interest" description="Disordered" evidence="1">
    <location>
        <begin position="1"/>
        <end position="36"/>
    </location>
</feature>
<evidence type="ECO:0000256" key="1">
    <source>
        <dbReference type="SAM" id="MobiDB-lite"/>
    </source>
</evidence>
<dbReference type="Proteomes" id="UP001291623">
    <property type="component" value="Unassembled WGS sequence"/>
</dbReference>